<dbReference type="HOGENOM" id="CLU_1863798_0_0_6"/>
<comment type="caution">
    <text evidence="1">The sequence shown here is derived from an EMBL/GenBank/DDBJ whole genome shotgun (WGS) entry which is preliminary data.</text>
</comment>
<protein>
    <submittedName>
        <fullName evidence="1">Uncharacterized protein</fullName>
    </submittedName>
</protein>
<name>A4CFT5_9GAMM</name>
<dbReference type="OrthoDB" id="6196950at2"/>
<dbReference type="AlphaFoldDB" id="A4CFT5"/>
<gene>
    <name evidence="1" type="ORF">PTD2_09712</name>
</gene>
<accession>A4CFT5</accession>
<proteinExistence type="predicted"/>
<dbReference type="InterPro" id="IPR019231">
    <property type="entry name" value="DUF2170"/>
</dbReference>
<sequence>MELNELSIKLASFETEGANFESFLITNQGEQEVLQVIVDGNDELPIFVTQTQEQLLCISYLFDESEVKAELRHELNEALLKLNVPIPLSAFAKIDHQYAIFGALAVTSSFDEITHELVTLADNAIDALDAISTYLNE</sequence>
<dbReference type="Proteomes" id="UP000006201">
    <property type="component" value="Unassembled WGS sequence"/>
</dbReference>
<keyword evidence="2" id="KW-1185">Reference proteome</keyword>
<reference evidence="1 2" key="1">
    <citation type="submission" date="2006-02" db="EMBL/GenBank/DDBJ databases">
        <authorList>
            <person name="Moran M.A."/>
            <person name="Kjelleberg S."/>
            <person name="Egan S."/>
            <person name="Saunders N."/>
            <person name="Thomas T."/>
            <person name="Ferriera S."/>
            <person name="Johnson J."/>
            <person name="Kravitz S."/>
            <person name="Halpern A."/>
            <person name="Remington K."/>
            <person name="Beeson K."/>
            <person name="Tran B."/>
            <person name="Rogers Y.-H."/>
            <person name="Friedman R."/>
            <person name="Venter J.C."/>
        </authorList>
    </citation>
    <scope>NUCLEOTIDE SEQUENCE [LARGE SCALE GENOMIC DNA]</scope>
    <source>
        <strain evidence="1 2">D2</strain>
    </source>
</reference>
<evidence type="ECO:0000313" key="1">
    <source>
        <dbReference type="EMBL" id="EAR26423.1"/>
    </source>
</evidence>
<dbReference type="RefSeq" id="WP_009839374.1">
    <property type="nucleotide sequence ID" value="NZ_AAOH01000015.1"/>
</dbReference>
<organism evidence="1 2">
    <name type="scientific">Pseudoalteromonas tunicata D2</name>
    <dbReference type="NCBI Taxonomy" id="87626"/>
    <lineage>
        <taxon>Bacteria</taxon>
        <taxon>Pseudomonadati</taxon>
        <taxon>Pseudomonadota</taxon>
        <taxon>Gammaproteobacteria</taxon>
        <taxon>Alteromonadales</taxon>
        <taxon>Pseudoalteromonadaceae</taxon>
        <taxon>Pseudoalteromonas</taxon>
    </lineage>
</organism>
<dbReference type="EMBL" id="AAOH01000015">
    <property type="protein sequence ID" value="EAR26423.1"/>
    <property type="molecule type" value="Genomic_DNA"/>
</dbReference>
<evidence type="ECO:0000313" key="2">
    <source>
        <dbReference type="Proteomes" id="UP000006201"/>
    </source>
</evidence>
<dbReference type="STRING" id="87626.PTD2_09712"/>
<dbReference type="Pfam" id="PF09938">
    <property type="entry name" value="DUF2170"/>
    <property type="match status" value="1"/>
</dbReference>
<dbReference type="eggNOG" id="COG3789">
    <property type="taxonomic scope" value="Bacteria"/>
</dbReference>